<evidence type="ECO:0000313" key="3">
    <source>
        <dbReference type="EMBL" id="MFD1194084.1"/>
    </source>
</evidence>
<evidence type="ECO:0000256" key="1">
    <source>
        <dbReference type="SAM" id="SignalP"/>
    </source>
</evidence>
<dbReference type="PROSITE" id="PS51257">
    <property type="entry name" value="PROKAR_LIPOPROTEIN"/>
    <property type="match status" value="1"/>
</dbReference>
<gene>
    <name evidence="3" type="ORF">ACFQ3C_05335</name>
</gene>
<accession>A0ABW3TA57</accession>
<dbReference type="EMBL" id="JBHTKR010000002">
    <property type="protein sequence ID" value="MFD1194084.1"/>
    <property type="molecule type" value="Genomic_DNA"/>
</dbReference>
<dbReference type="InterPro" id="IPR002477">
    <property type="entry name" value="Peptidoglycan-bd-like"/>
</dbReference>
<evidence type="ECO:0000313" key="4">
    <source>
        <dbReference type="Proteomes" id="UP001597151"/>
    </source>
</evidence>
<feature type="domain" description="Peptidoglycan binding-like" evidence="2">
    <location>
        <begin position="117"/>
        <end position="155"/>
    </location>
</feature>
<dbReference type="Gene3D" id="1.10.101.10">
    <property type="entry name" value="PGBD-like superfamily/PGBD"/>
    <property type="match status" value="1"/>
</dbReference>
<organism evidence="3 4">
    <name type="scientific">Seohaeicola saemankumensis</name>
    <dbReference type="NCBI Taxonomy" id="481181"/>
    <lineage>
        <taxon>Bacteria</taxon>
        <taxon>Pseudomonadati</taxon>
        <taxon>Pseudomonadota</taxon>
        <taxon>Alphaproteobacteria</taxon>
        <taxon>Rhodobacterales</taxon>
        <taxon>Roseobacteraceae</taxon>
        <taxon>Seohaeicola</taxon>
    </lineage>
</organism>
<dbReference type="SUPFAM" id="SSF47090">
    <property type="entry name" value="PGBD-like"/>
    <property type="match status" value="1"/>
</dbReference>
<comment type="caution">
    <text evidence="3">The sequence shown here is derived from an EMBL/GenBank/DDBJ whole genome shotgun (WGS) entry which is preliminary data.</text>
</comment>
<dbReference type="RefSeq" id="WP_380789450.1">
    <property type="nucleotide sequence ID" value="NZ_JBHTKR010000002.1"/>
</dbReference>
<keyword evidence="1" id="KW-0732">Signal</keyword>
<dbReference type="Pfam" id="PF01471">
    <property type="entry name" value="PG_binding_1"/>
    <property type="match status" value="1"/>
</dbReference>
<reference evidence="4" key="1">
    <citation type="journal article" date="2019" name="Int. J. Syst. Evol. Microbiol.">
        <title>The Global Catalogue of Microorganisms (GCM) 10K type strain sequencing project: providing services to taxonomists for standard genome sequencing and annotation.</title>
        <authorList>
            <consortium name="The Broad Institute Genomics Platform"/>
            <consortium name="The Broad Institute Genome Sequencing Center for Infectious Disease"/>
            <person name="Wu L."/>
            <person name="Ma J."/>
        </authorList>
    </citation>
    <scope>NUCLEOTIDE SEQUENCE [LARGE SCALE GENOMIC DNA]</scope>
    <source>
        <strain evidence="4">CCUG 55328</strain>
    </source>
</reference>
<feature type="signal peptide" evidence="1">
    <location>
        <begin position="1"/>
        <end position="21"/>
    </location>
</feature>
<keyword evidence="4" id="KW-1185">Reference proteome</keyword>
<protein>
    <submittedName>
        <fullName evidence="3">Peptidoglycan-binding domain-containing protein</fullName>
    </submittedName>
</protein>
<dbReference type="InterPro" id="IPR036366">
    <property type="entry name" value="PGBDSf"/>
</dbReference>
<dbReference type="InterPro" id="IPR036365">
    <property type="entry name" value="PGBD-like_sf"/>
</dbReference>
<proteinExistence type="predicted"/>
<feature type="chain" id="PRO_5045497484" evidence="1">
    <location>
        <begin position="22"/>
        <end position="181"/>
    </location>
</feature>
<name>A0ABW3TA57_9RHOB</name>
<dbReference type="Proteomes" id="UP001597151">
    <property type="component" value="Unassembled WGS sequence"/>
</dbReference>
<evidence type="ECO:0000259" key="2">
    <source>
        <dbReference type="Pfam" id="PF01471"/>
    </source>
</evidence>
<sequence>MIRSRTALCLALPLVALTALSACTPPVADNPAEALLGSMLDTPADAPPGTCWSKIVSPALIETVTEQVLVQPERLTASGAVETPAIFRTETRQSIVTERQVTWFETPCPADLPPDVIASLQRALQVRGLYTGPVTGRIDGPTAQGVRRYQSATGLDSPVLSLAAARALGLLATPLDRLDEG</sequence>